<name>A0A504JKU0_9FLAO</name>
<dbReference type="RefSeq" id="WP_140591239.1">
    <property type="nucleotide sequence ID" value="NZ_VFWZ01000002.1"/>
</dbReference>
<evidence type="ECO:0000313" key="2">
    <source>
        <dbReference type="Proteomes" id="UP000315540"/>
    </source>
</evidence>
<keyword evidence="2" id="KW-1185">Reference proteome</keyword>
<gene>
    <name evidence="1" type="ORF">FHK87_05730</name>
</gene>
<sequence length="98" mass="11774">MLNRVIKRIKSHNDLVSNHKEGKISDSDFEKYLLDEIDFVQQDLDEKLNDELLKEEEKLRKNITKMQYVIAKTNLDEITLKNLIYSEFNHLFLKQHIL</sequence>
<accession>A0A504JKU0</accession>
<comment type="caution">
    <text evidence="1">The sequence shown here is derived from an EMBL/GenBank/DDBJ whole genome shotgun (WGS) entry which is preliminary data.</text>
</comment>
<dbReference type="AlphaFoldDB" id="A0A504JKU0"/>
<evidence type="ECO:0000313" key="1">
    <source>
        <dbReference type="EMBL" id="TPN87090.1"/>
    </source>
</evidence>
<dbReference type="EMBL" id="VFWZ01000002">
    <property type="protein sequence ID" value="TPN87090.1"/>
    <property type="molecule type" value="Genomic_DNA"/>
</dbReference>
<proteinExistence type="predicted"/>
<protein>
    <submittedName>
        <fullName evidence="1">Uncharacterized protein</fullName>
    </submittedName>
</protein>
<organism evidence="1 2">
    <name type="scientific">Aquimarina algicola</name>
    <dbReference type="NCBI Taxonomy" id="2589995"/>
    <lineage>
        <taxon>Bacteria</taxon>
        <taxon>Pseudomonadati</taxon>
        <taxon>Bacteroidota</taxon>
        <taxon>Flavobacteriia</taxon>
        <taxon>Flavobacteriales</taxon>
        <taxon>Flavobacteriaceae</taxon>
        <taxon>Aquimarina</taxon>
    </lineage>
</organism>
<reference evidence="1 2" key="1">
    <citation type="submission" date="2019-06" db="EMBL/GenBank/DDBJ databases">
        <authorList>
            <person name="Meng X."/>
        </authorList>
    </citation>
    <scope>NUCLEOTIDE SEQUENCE [LARGE SCALE GENOMIC DNA]</scope>
    <source>
        <strain evidence="1 2">M625</strain>
    </source>
</reference>
<dbReference type="Proteomes" id="UP000315540">
    <property type="component" value="Unassembled WGS sequence"/>
</dbReference>